<evidence type="ECO:0000256" key="1">
    <source>
        <dbReference type="ARBA" id="ARBA00009437"/>
    </source>
</evidence>
<dbReference type="Pfam" id="PF03466">
    <property type="entry name" value="LysR_substrate"/>
    <property type="match status" value="1"/>
</dbReference>
<dbReference type="SUPFAM" id="SSF53850">
    <property type="entry name" value="Periplasmic binding protein-like II"/>
    <property type="match status" value="1"/>
</dbReference>
<keyword evidence="4" id="KW-1185">Reference proteome</keyword>
<dbReference type="InterPro" id="IPR005119">
    <property type="entry name" value="LysR_subst-bd"/>
</dbReference>
<comment type="similarity">
    <text evidence="1">Belongs to the LysR transcriptional regulatory family.</text>
</comment>
<dbReference type="PANTHER" id="PTHR30537:SF5">
    <property type="entry name" value="HTH-TYPE TRANSCRIPTIONAL ACTIVATOR TTDR-RELATED"/>
    <property type="match status" value="1"/>
</dbReference>
<proteinExistence type="inferred from homology"/>
<feature type="domain" description="LysR substrate-binding" evidence="2">
    <location>
        <begin position="80"/>
        <end position="191"/>
    </location>
</feature>
<evidence type="ECO:0000259" key="2">
    <source>
        <dbReference type="Pfam" id="PF03466"/>
    </source>
</evidence>
<dbReference type="PANTHER" id="PTHR30537">
    <property type="entry name" value="HTH-TYPE TRANSCRIPTIONAL REGULATOR"/>
    <property type="match status" value="1"/>
</dbReference>
<comment type="caution">
    <text evidence="3">The sequence shown here is derived from an EMBL/GenBank/DDBJ whole genome shotgun (WGS) entry which is preliminary data.</text>
</comment>
<dbReference type="InterPro" id="IPR058163">
    <property type="entry name" value="LysR-type_TF_proteobact-type"/>
</dbReference>
<organism evidence="3 4">
    <name type="scientific">Martelella alba</name>
    <dbReference type="NCBI Taxonomy" id="2590451"/>
    <lineage>
        <taxon>Bacteria</taxon>
        <taxon>Pseudomonadati</taxon>
        <taxon>Pseudomonadota</taxon>
        <taxon>Alphaproteobacteria</taxon>
        <taxon>Hyphomicrobiales</taxon>
        <taxon>Aurantimonadaceae</taxon>
        <taxon>Martelella</taxon>
    </lineage>
</organism>
<evidence type="ECO:0000313" key="4">
    <source>
        <dbReference type="Proteomes" id="UP000305202"/>
    </source>
</evidence>
<dbReference type="Gene3D" id="3.40.190.10">
    <property type="entry name" value="Periplasmic binding protein-like II"/>
    <property type="match status" value="2"/>
</dbReference>
<dbReference type="Proteomes" id="UP000305202">
    <property type="component" value="Unassembled WGS sequence"/>
</dbReference>
<gene>
    <name evidence="3" type="ORF">FCN80_15115</name>
</gene>
<evidence type="ECO:0000313" key="3">
    <source>
        <dbReference type="EMBL" id="TKI05215.1"/>
    </source>
</evidence>
<dbReference type="EMBL" id="SZPQ01000021">
    <property type="protein sequence ID" value="TKI05215.1"/>
    <property type="molecule type" value="Genomic_DNA"/>
</dbReference>
<accession>A0ABY2SJW3</accession>
<name>A0ABY2SJW3_9HYPH</name>
<reference evidence="3 4" key="1">
    <citation type="submission" date="2019-04" db="EMBL/GenBank/DDBJ databases">
        <authorList>
            <person name="Li M."/>
            <person name="Gao C."/>
        </authorList>
    </citation>
    <scope>NUCLEOTIDE SEQUENCE [LARGE SCALE GENOMIC DNA]</scope>
    <source>
        <strain evidence="3 4">BGMRC 2031</strain>
    </source>
</reference>
<sequence>MICEPQRMANVNVCQFLAPLPDRIASGSDTKEVMAMHSEEDFRQASVPFLSQDAASIAQAHTVTRMMFFVNLVATGSISAAAELMRHRCLCADWLTGGNDWAYDIDNRRRGFKIPKSMEVDGGALLLSAALSGAGIAYLPAHVVQRYISQGKLIHLFENINTSEWALDMYYPPQNQISEYVSSFKRFLIEQHEGKFSGQCLSVH</sequence>
<protein>
    <recommendedName>
        <fullName evidence="2">LysR substrate-binding domain-containing protein</fullName>
    </recommendedName>
</protein>